<dbReference type="PANTHER" id="PTHR24138">
    <property type="entry name" value="INTRACELLLAR PHOSPHOLIPASE A FAMILY"/>
    <property type="match status" value="1"/>
</dbReference>
<dbReference type="EMBL" id="CAXAMM010038876">
    <property type="protein sequence ID" value="CAK9081678.1"/>
    <property type="molecule type" value="Genomic_DNA"/>
</dbReference>
<organism evidence="5 6">
    <name type="scientific">Durusdinium trenchii</name>
    <dbReference type="NCBI Taxonomy" id="1381693"/>
    <lineage>
        <taxon>Eukaryota</taxon>
        <taxon>Sar</taxon>
        <taxon>Alveolata</taxon>
        <taxon>Dinophyceae</taxon>
        <taxon>Suessiales</taxon>
        <taxon>Symbiodiniaceae</taxon>
        <taxon>Durusdinium</taxon>
    </lineage>
</organism>
<evidence type="ECO:0000256" key="1">
    <source>
        <dbReference type="ARBA" id="ARBA00023098"/>
    </source>
</evidence>
<feature type="short sequence motif" description="GXSXG" evidence="2">
    <location>
        <begin position="254"/>
        <end position="258"/>
    </location>
</feature>
<dbReference type="Pfam" id="PF01734">
    <property type="entry name" value="Patatin"/>
    <property type="match status" value="1"/>
</dbReference>
<dbReference type="InterPro" id="IPR002641">
    <property type="entry name" value="PNPLA_dom"/>
</dbReference>
<feature type="transmembrane region" description="Helical" evidence="3">
    <location>
        <begin position="117"/>
        <end position="135"/>
    </location>
</feature>
<dbReference type="PANTHER" id="PTHR24138:SF10">
    <property type="entry name" value="PHOSPHOLIPASE A2"/>
    <property type="match status" value="1"/>
</dbReference>
<feature type="active site" description="Nucleophile" evidence="2">
    <location>
        <position position="256"/>
    </location>
</feature>
<dbReference type="Proteomes" id="UP001642464">
    <property type="component" value="Unassembled WGS sequence"/>
</dbReference>
<comment type="caution">
    <text evidence="5">The sequence shown here is derived from an EMBL/GenBank/DDBJ whole genome shotgun (WGS) entry which is preliminary data.</text>
</comment>
<keyword evidence="6" id="KW-1185">Reference proteome</keyword>
<dbReference type="SUPFAM" id="SSF52151">
    <property type="entry name" value="FabD/lysophospholipase-like"/>
    <property type="match status" value="1"/>
</dbReference>
<name>A0ABP0Q1E6_9DINO</name>
<keyword evidence="1 2" id="KW-0443">Lipid metabolism</keyword>
<evidence type="ECO:0000313" key="6">
    <source>
        <dbReference type="Proteomes" id="UP001642464"/>
    </source>
</evidence>
<feature type="transmembrane region" description="Helical" evidence="3">
    <location>
        <begin position="141"/>
        <end position="163"/>
    </location>
</feature>
<accession>A0ABP0Q1E6</accession>
<feature type="short sequence motif" description="GXGXXG" evidence="2">
    <location>
        <begin position="223"/>
        <end position="228"/>
    </location>
</feature>
<dbReference type="InterPro" id="IPR047156">
    <property type="entry name" value="Teg/CotR/CapV-like"/>
</dbReference>
<evidence type="ECO:0000259" key="4">
    <source>
        <dbReference type="PROSITE" id="PS51635"/>
    </source>
</evidence>
<dbReference type="Gene3D" id="3.40.1090.10">
    <property type="entry name" value="Cytosolic phospholipase A2 catalytic domain"/>
    <property type="match status" value="1"/>
</dbReference>
<evidence type="ECO:0000313" key="5">
    <source>
        <dbReference type="EMBL" id="CAK9081678.1"/>
    </source>
</evidence>
<dbReference type="PROSITE" id="PS51635">
    <property type="entry name" value="PNPLA"/>
    <property type="match status" value="1"/>
</dbReference>
<keyword evidence="3" id="KW-0812">Transmembrane</keyword>
<keyword evidence="2" id="KW-0442">Lipid degradation</keyword>
<reference evidence="5 6" key="1">
    <citation type="submission" date="2024-02" db="EMBL/GenBank/DDBJ databases">
        <authorList>
            <person name="Chen Y."/>
            <person name="Shah S."/>
            <person name="Dougan E. K."/>
            <person name="Thang M."/>
            <person name="Chan C."/>
        </authorList>
    </citation>
    <scope>NUCLEOTIDE SEQUENCE [LARGE SCALE GENOMIC DNA]</scope>
</reference>
<protein>
    <submittedName>
        <fullName evidence="5">Sporulation hydrolase CotR</fullName>
    </submittedName>
</protein>
<keyword evidence="3" id="KW-0472">Membrane</keyword>
<evidence type="ECO:0000256" key="2">
    <source>
        <dbReference type="PROSITE-ProRule" id="PRU01161"/>
    </source>
</evidence>
<feature type="domain" description="PNPLA" evidence="4">
    <location>
        <begin position="219"/>
        <end position="428"/>
    </location>
</feature>
<sequence length="544" mass="61183">MADEHLGELRKEWWDTVVGPSKSRYRLRDRVHQGLLRSRKRVQSVTDNTWDTVNVEFQRIQELRTKLKEEFKVAVRDEMVAVRDEFDHVKASVRDEFDHVKTEAENKVRSIWWSAPFYIQLLGFVAPPLVGFYNICKHYPFVVGYGVVYLICLILFLLWSLVVPSMSQRGVNLFSPYEFSAEEALKIQTSINNAAERSAKVPQQGLWKESDRGKPTFVLSLDGGGIKGAVSARVLTRICDEFPDLMDRVDLIAGCSTGTILGGMLATGFSPAEVTEMFEVASPLVFRTTVWEQLKNLGMLTGPNHDGEGKLKILQHAFRGLSLGELPKGICFTASHVQDDRCAPRVWTNVVNHSKTTYVGHHEFSDDEFDDEDFLDEEVKAEQERFSVLDMKLADIVNGATAAPLYFPSFNGHVDGGLWSNDPAMAALAVVSPVRDLENVCLLSIGTGLTEADETCEVGPKWGLKQWLPWLVDFLFFSTAKATQFNCKAMLGRRYHRLDPILPNPVALNDVSAIDELIEAANRADLEPTLRFLEKRLGLKRKSA</sequence>
<feature type="short sequence motif" description="DGA/G" evidence="2">
    <location>
        <begin position="415"/>
        <end position="417"/>
    </location>
</feature>
<evidence type="ECO:0000256" key="3">
    <source>
        <dbReference type="SAM" id="Phobius"/>
    </source>
</evidence>
<proteinExistence type="predicted"/>
<keyword evidence="3" id="KW-1133">Transmembrane helix</keyword>
<keyword evidence="2 5" id="KW-0378">Hydrolase</keyword>
<dbReference type="InterPro" id="IPR016035">
    <property type="entry name" value="Acyl_Trfase/lysoPLipase"/>
</dbReference>
<dbReference type="GO" id="GO:0016787">
    <property type="term" value="F:hydrolase activity"/>
    <property type="evidence" value="ECO:0007669"/>
    <property type="project" value="UniProtKB-KW"/>
</dbReference>
<feature type="active site" description="Proton acceptor" evidence="2">
    <location>
        <position position="415"/>
    </location>
</feature>
<gene>
    <name evidence="5" type="ORF">SCF082_LOCUS38858</name>
</gene>